<keyword evidence="2" id="KW-1185">Reference proteome</keyword>
<gene>
    <name evidence="1" type="ORF">A6A03_13830</name>
</gene>
<dbReference type="EMBL" id="LWQS01000051">
    <property type="protein sequence ID" value="OAN45817.1"/>
    <property type="molecule type" value="Genomic_DNA"/>
</dbReference>
<dbReference type="RefSeq" id="WP_066787100.1">
    <property type="nucleotide sequence ID" value="NZ_LWQS01000051.1"/>
</dbReference>
<proteinExistence type="predicted"/>
<comment type="caution">
    <text evidence="1">The sequence shown here is derived from an EMBL/GenBank/DDBJ whole genome shotgun (WGS) entry which is preliminary data.</text>
</comment>
<organism evidence="1 2">
    <name type="scientific">Chloroflexus islandicus</name>
    <dbReference type="NCBI Taxonomy" id="1707952"/>
    <lineage>
        <taxon>Bacteria</taxon>
        <taxon>Bacillati</taxon>
        <taxon>Chloroflexota</taxon>
        <taxon>Chloroflexia</taxon>
        <taxon>Chloroflexales</taxon>
        <taxon>Chloroflexineae</taxon>
        <taxon>Chloroflexaceae</taxon>
        <taxon>Chloroflexus</taxon>
    </lineage>
</organism>
<protein>
    <submittedName>
        <fullName evidence="1">Uncharacterized protein</fullName>
    </submittedName>
</protein>
<name>A0A178MCD9_9CHLR</name>
<evidence type="ECO:0000313" key="1">
    <source>
        <dbReference type="EMBL" id="OAN45817.1"/>
    </source>
</evidence>
<sequence length="416" mass="44554">MRRLSLRSLFAVGFGTALALVLALFTYGAAASRATVEIFTPQGQAQCAATGAPAPAIFQTQTLLARFDYYRVLEPPFGPEPIEVDITFPDGRIFTVSAAQFLDGVIDMPTNVQFARFTNNAGQLSLNITIPGTWPYGCYRLTGRGLSVGGAHTASAFFVVIPGGRPGPTGNATLRTTLNGQETNVLQQGQILEVDGRNFLGGELVSFWLTAPDGTVINFPPGQQVVQATPSGAVSTSFQFEGKNPVGRYTVTALGNTSGFRVFAHFELKSRPVTQRGPARLAVVVPFGAEAPQRSIFYANGDLFFPGERVDLWLTMPDGSVRGFPSTFADPVAGQFLVELFLDERLPVGFYQLTAQGAVSQQLVIATFTLTQTADTIANPQPVPQIGLDNNPVTPPNLSFIDPNPADINEYGNPDE</sequence>
<evidence type="ECO:0000313" key="2">
    <source>
        <dbReference type="Proteomes" id="UP000078287"/>
    </source>
</evidence>
<dbReference type="AlphaFoldDB" id="A0A178MCD9"/>
<dbReference type="Proteomes" id="UP000078287">
    <property type="component" value="Unassembled WGS sequence"/>
</dbReference>
<accession>A0A178MCD9</accession>
<dbReference type="OrthoDB" id="141198at2"/>
<reference evidence="1 2" key="1">
    <citation type="submission" date="2016-04" db="EMBL/GenBank/DDBJ databases">
        <title>Chloroflexus islandicus sp. nov., a thermophilic filamentous anoxygenic phototrophic bacterium from geyser Strokkur (Iceland).</title>
        <authorList>
            <person name="Gaisin V.A."/>
            <person name="Kalashnikov A.M."/>
            <person name="Sukhacheva M.V."/>
            <person name="Grouzdev D.S."/>
            <person name="Ivanov T.M."/>
            <person name="Kuznetsov B."/>
            <person name="Gorlenko V.M."/>
        </authorList>
    </citation>
    <scope>NUCLEOTIDE SEQUENCE [LARGE SCALE GENOMIC DNA]</scope>
    <source>
        <strain evidence="2">isl-2</strain>
    </source>
</reference>